<feature type="compositionally biased region" description="Basic residues" evidence="1">
    <location>
        <begin position="10"/>
        <end position="20"/>
    </location>
</feature>
<protein>
    <submittedName>
        <fullName evidence="2">Uncharacterized protein</fullName>
    </submittedName>
</protein>
<reference evidence="2 3" key="1">
    <citation type="submission" date="2019-03" db="EMBL/GenBank/DDBJ databases">
        <title>First draft genome of Liparis tanakae, snailfish: a comprehensive survey of snailfish specific genes.</title>
        <authorList>
            <person name="Kim W."/>
            <person name="Song I."/>
            <person name="Jeong J.-H."/>
            <person name="Kim D."/>
            <person name="Kim S."/>
            <person name="Ryu S."/>
            <person name="Song J.Y."/>
            <person name="Lee S.K."/>
        </authorList>
    </citation>
    <scope>NUCLEOTIDE SEQUENCE [LARGE SCALE GENOMIC DNA]</scope>
    <source>
        <tissue evidence="2">Muscle</tissue>
    </source>
</reference>
<keyword evidence="3" id="KW-1185">Reference proteome</keyword>
<accession>A0A4Z2HTD1</accession>
<dbReference type="Proteomes" id="UP000314294">
    <property type="component" value="Unassembled WGS sequence"/>
</dbReference>
<name>A0A4Z2HTD1_9TELE</name>
<dbReference type="AlphaFoldDB" id="A0A4Z2HTD1"/>
<feature type="region of interest" description="Disordered" evidence="1">
    <location>
        <begin position="1"/>
        <end position="68"/>
    </location>
</feature>
<organism evidence="2 3">
    <name type="scientific">Liparis tanakae</name>
    <name type="common">Tanaka's snailfish</name>
    <dbReference type="NCBI Taxonomy" id="230148"/>
    <lineage>
        <taxon>Eukaryota</taxon>
        <taxon>Metazoa</taxon>
        <taxon>Chordata</taxon>
        <taxon>Craniata</taxon>
        <taxon>Vertebrata</taxon>
        <taxon>Euteleostomi</taxon>
        <taxon>Actinopterygii</taxon>
        <taxon>Neopterygii</taxon>
        <taxon>Teleostei</taxon>
        <taxon>Neoteleostei</taxon>
        <taxon>Acanthomorphata</taxon>
        <taxon>Eupercaria</taxon>
        <taxon>Perciformes</taxon>
        <taxon>Cottioidei</taxon>
        <taxon>Cottales</taxon>
        <taxon>Liparidae</taxon>
        <taxon>Liparis</taxon>
    </lineage>
</organism>
<sequence length="126" mass="14805">MKSNTCPTLTRRRRGRSKWHAPRDERRGTARKLRCKSTSRGRRAEPEPKRRDSAAAFKAPRNKGRKRTKRERVVLLIWAERFQSNTHKLVCNEPEGGVSHDTEVKPLNPEQGNKFVLRPQLILRWK</sequence>
<feature type="compositionally biased region" description="Basic and acidic residues" evidence="1">
    <location>
        <begin position="42"/>
        <end position="53"/>
    </location>
</feature>
<feature type="compositionally biased region" description="Basic residues" evidence="1">
    <location>
        <begin position="29"/>
        <end position="41"/>
    </location>
</feature>
<evidence type="ECO:0000313" key="3">
    <source>
        <dbReference type="Proteomes" id="UP000314294"/>
    </source>
</evidence>
<dbReference type="EMBL" id="SRLO01000188">
    <property type="protein sequence ID" value="TNN68575.1"/>
    <property type="molecule type" value="Genomic_DNA"/>
</dbReference>
<evidence type="ECO:0000313" key="2">
    <source>
        <dbReference type="EMBL" id="TNN68575.1"/>
    </source>
</evidence>
<evidence type="ECO:0000256" key="1">
    <source>
        <dbReference type="SAM" id="MobiDB-lite"/>
    </source>
</evidence>
<proteinExistence type="predicted"/>
<comment type="caution">
    <text evidence="2">The sequence shown here is derived from an EMBL/GenBank/DDBJ whole genome shotgun (WGS) entry which is preliminary data.</text>
</comment>
<gene>
    <name evidence="2" type="ORF">EYF80_021221</name>
</gene>